<evidence type="ECO:0000256" key="1">
    <source>
        <dbReference type="ARBA" id="ARBA00009339"/>
    </source>
</evidence>
<sequence length="253" mass="30038">MSLLRIKRKKTDTPYENIVVLQPPFKKDKPEVFKLFRTDVEDDKLKNLMNAEFCLDNLQFPNSLKKEDAHDSKFIKILKKRKILQEDNVMYEGILDREEQDIELFRKDPLKFENLSLSEDNFHVYDYYITCSDNEGMLPQSSYPIVHWNPYFDQDIFLASEDGDESSGLSEDSNVLAESYFGNDYPDEISSDNDTCSSYSSDNPSQKSFKIKRILGKKMKQNRPIPHWIRLRTDNKIRYNAKRRHWRRTKLNL</sequence>
<dbReference type="FunFam" id="1.10.1620.10:FF:000001">
    <property type="entry name" value="60S ribosomal protein-like L39"/>
    <property type="match status" value="1"/>
</dbReference>
<gene>
    <name evidence="8" type="ORF">O9G_002768</name>
</gene>
<dbReference type="GO" id="GO:0006412">
    <property type="term" value="P:translation"/>
    <property type="evidence" value="ECO:0007669"/>
    <property type="project" value="InterPro"/>
</dbReference>
<dbReference type="OrthoDB" id="6332053at2759"/>
<dbReference type="InterPro" id="IPR020083">
    <property type="entry name" value="Ribosomal_eL39_CS"/>
</dbReference>
<dbReference type="AlphaFoldDB" id="A0A075AX40"/>
<dbReference type="InterPro" id="IPR023626">
    <property type="entry name" value="Ribosomal_eL39_dom_sf"/>
</dbReference>
<organism evidence="8 9">
    <name type="scientific">Rozella allomycis (strain CSF55)</name>
    <dbReference type="NCBI Taxonomy" id="988480"/>
    <lineage>
        <taxon>Eukaryota</taxon>
        <taxon>Fungi</taxon>
        <taxon>Fungi incertae sedis</taxon>
        <taxon>Cryptomycota</taxon>
        <taxon>Cryptomycota incertae sedis</taxon>
        <taxon>Rozella</taxon>
    </lineage>
</organism>
<dbReference type="Pfam" id="PF08574">
    <property type="entry name" value="Iwr1"/>
    <property type="match status" value="1"/>
</dbReference>
<evidence type="ECO:0000256" key="3">
    <source>
        <dbReference type="ARBA" id="ARBA00022980"/>
    </source>
</evidence>
<evidence type="ECO:0000259" key="7">
    <source>
        <dbReference type="Pfam" id="PF08574"/>
    </source>
</evidence>
<evidence type="ECO:0000256" key="5">
    <source>
        <dbReference type="ARBA" id="ARBA00035234"/>
    </source>
</evidence>
<comment type="similarity">
    <text evidence="1">Belongs to the eukaryotic ribosomal protein eL39 family.</text>
</comment>
<dbReference type="Gene3D" id="1.10.1620.10">
    <property type="entry name" value="Ribosomal protein L39e"/>
    <property type="match status" value="1"/>
</dbReference>
<comment type="similarity">
    <text evidence="2">Belongs to the IWR1/SLC7A6OS family.</text>
</comment>
<dbReference type="GO" id="GO:0022625">
    <property type="term" value="C:cytosolic large ribosomal subunit"/>
    <property type="evidence" value="ECO:0007669"/>
    <property type="project" value="TreeGrafter"/>
</dbReference>
<dbReference type="InterPro" id="IPR000077">
    <property type="entry name" value="Ribosomal_eL39"/>
</dbReference>
<dbReference type="Proteomes" id="UP000030755">
    <property type="component" value="Unassembled WGS sequence"/>
</dbReference>
<evidence type="ECO:0000313" key="9">
    <source>
        <dbReference type="Proteomes" id="UP000030755"/>
    </source>
</evidence>
<proteinExistence type="inferred from homology"/>
<dbReference type="PANTHER" id="PTHR19970:SF0">
    <property type="entry name" value="LARGE RIBOSOMAL SUBUNIT PROTEIN EL39"/>
    <property type="match status" value="1"/>
</dbReference>
<protein>
    <recommendedName>
        <fullName evidence="5">Large ribosomal subunit protein eL39</fullName>
    </recommendedName>
    <alternativeName>
        <fullName evidence="6">60S ribosomal protein L39</fullName>
    </alternativeName>
</protein>
<keyword evidence="9" id="KW-1185">Reference proteome</keyword>
<keyword evidence="4" id="KW-0687">Ribonucleoprotein</keyword>
<evidence type="ECO:0000256" key="4">
    <source>
        <dbReference type="ARBA" id="ARBA00023274"/>
    </source>
</evidence>
<reference evidence="8 9" key="1">
    <citation type="journal article" date="2013" name="Curr. Biol.">
        <title>Shared signatures of parasitism and phylogenomics unite Cryptomycota and microsporidia.</title>
        <authorList>
            <person name="James T.Y."/>
            <person name="Pelin A."/>
            <person name="Bonen L."/>
            <person name="Ahrendt S."/>
            <person name="Sain D."/>
            <person name="Corradi N."/>
            <person name="Stajich J.E."/>
        </authorList>
    </citation>
    <scope>NUCLEOTIDE SEQUENCE [LARGE SCALE GENOMIC DNA]</scope>
    <source>
        <strain evidence="8 9">CSF55</strain>
    </source>
</reference>
<dbReference type="PANTHER" id="PTHR19970">
    <property type="entry name" value="RIBOSOMAL PROTEIN L39E"/>
    <property type="match status" value="1"/>
</dbReference>
<keyword evidence="3 8" id="KW-0689">Ribosomal protein</keyword>
<accession>A0A075AX40</accession>
<dbReference type="STRING" id="988480.A0A075AX40"/>
<evidence type="ECO:0000256" key="6">
    <source>
        <dbReference type="ARBA" id="ARBA00035339"/>
    </source>
</evidence>
<evidence type="ECO:0000313" key="8">
    <source>
        <dbReference type="EMBL" id="EPZ34704.1"/>
    </source>
</evidence>
<evidence type="ECO:0000256" key="2">
    <source>
        <dbReference type="ARBA" id="ARBA00010218"/>
    </source>
</evidence>
<dbReference type="InterPro" id="IPR013883">
    <property type="entry name" value="TF_Iwr1_dom"/>
</dbReference>
<dbReference type="SUPFAM" id="SSF48662">
    <property type="entry name" value="Ribosomal protein L39e"/>
    <property type="match status" value="1"/>
</dbReference>
<name>A0A075AX40_ROZAC</name>
<dbReference type="PROSITE" id="PS00051">
    <property type="entry name" value="RIBOSOMAL_L39E"/>
    <property type="match status" value="1"/>
</dbReference>
<dbReference type="EMBL" id="KE560926">
    <property type="protein sequence ID" value="EPZ34704.1"/>
    <property type="molecule type" value="Genomic_DNA"/>
</dbReference>
<feature type="domain" description="Transcription factor Iwr1" evidence="7">
    <location>
        <begin position="124"/>
        <end position="188"/>
    </location>
</feature>
<dbReference type="Pfam" id="PF00832">
    <property type="entry name" value="Ribosomal_L39"/>
    <property type="match status" value="1"/>
</dbReference>
<dbReference type="GO" id="GO:0003735">
    <property type="term" value="F:structural constituent of ribosome"/>
    <property type="evidence" value="ECO:0007669"/>
    <property type="project" value="InterPro"/>
</dbReference>
<dbReference type="HOGENOM" id="CLU_1099019_0_0_1"/>